<dbReference type="InterPro" id="IPR012337">
    <property type="entry name" value="RNaseH-like_sf"/>
</dbReference>
<dbReference type="InterPro" id="IPR036397">
    <property type="entry name" value="RNaseH_sf"/>
</dbReference>
<dbReference type="PROSITE" id="PS50879">
    <property type="entry name" value="RNASE_H_1"/>
    <property type="match status" value="1"/>
</dbReference>
<dbReference type="Pfam" id="PF00075">
    <property type="entry name" value="RNase_H"/>
    <property type="match status" value="1"/>
</dbReference>
<name>A0A4Y2X9G3_ARAVE</name>
<dbReference type="SUPFAM" id="SSF53098">
    <property type="entry name" value="Ribonuclease H-like"/>
    <property type="match status" value="1"/>
</dbReference>
<feature type="non-terminal residue" evidence="2">
    <location>
        <position position="231"/>
    </location>
</feature>
<dbReference type="GO" id="GO:0004523">
    <property type="term" value="F:RNA-DNA hybrid ribonuclease activity"/>
    <property type="evidence" value="ECO:0007669"/>
    <property type="project" value="InterPro"/>
</dbReference>
<gene>
    <name evidence="2" type="ORF">AVEN_109964_1</name>
</gene>
<proteinExistence type="predicted"/>
<evidence type="ECO:0000313" key="2">
    <source>
        <dbReference type="EMBL" id="GBO46295.1"/>
    </source>
</evidence>
<keyword evidence="3" id="KW-1185">Reference proteome</keyword>
<dbReference type="AlphaFoldDB" id="A0A4Y2X9G3"/>
<protein>
    <recommendedName>
        <fullName evidence="1">RNase H type-1 domain-containing protein</fullName>
    </recommendedName>
</protein>
<dbReference type="Proteomes" id="UP000499080">
    <property type="component" value="Unassembled WGS sequence"/>
</dbReference>
<reference evidence="2 3" key="1">
    <citation type="journal article" date="2019" name="Sci. Rep.">
        <title>Orb-weaving spider Araneus ventricosus genome elucidates the spidroin gene catalogue.</title>
        <authorList>
            <person name="Kono N."/>
            <person name="Nakamura H."/>
            <person name="Ohtoshi R."/>
            <person name="Moran D.A.P."/>
            <person name="Shinohara A."/>
            <person name="Yoshida Y."/>
            <person name="Fujiwara M."/>
            <person name="Mori M."/>
            <person name="Tomita M."/>
            <person name="Arakawa K."/>
        </authorList>
    </citation>
    <scope>NUCLEOTIDE SEQUENCE [LARGE SCALE GENOMIC DNA]</scope>
</reference>
<dbReference type="EMBL" id="BGPR01073880">
    <property type="protein sequence ID" value="GBO46295.1"/>
    <property type="molecule type" value="Genomic_DNA"/>
</dbReference>
<sequence>MQRDAYRLKRINHTLQVPLLPAQGQSESHSVCSVGTPTYRNWHRRKPYQGHGVTSRRLAELRHFWNADLPCTSQLHPLNFLLHNQISLAENHIDSGAKAVYTDGSKTDGSAYCILENYGIIASWQGKLDHSNSLSQAEILAIKMAIEAASSLHRPIKIWTDSLSSLMAILNPKSHHSMVREIQILLLSHKHIDLRWLKAHVGYLGNECADQLAKEAISKGDPFFLPKPLSY</sequence>
<dbReference type="CDD" id="cd09276">
    <property type="entry name" value="Rnase_HI_RT_non_LTR"/>
    <property type="match status" value="1"/>
</dbReference>
<dbReference type="Gene3D" id="3.30.420.10">
    <property type="entry name" value="Ribonuclease H-like superfamily/Ribonuclease H"/>
    <property type="match status" value="1"/>
</dbReference>
<dbReference type="InterPro" id="IPR002156">
    <property type="entry name" value="RNaseH_domain"/>
</dbReference>
<dbReference type="OrthoDB" id="407198at2759"/>
<evidence type="ECO:0000259" key="1">
    <source>
        <dbReference type="PROSITE" id="PS50879"/>
    </source>
</evidence>
<evidence type="ECO:0000313" key="3">
    <source>
        <dbReference type="Proteomes" id="UP000499080"/>
    </source>
</evidence>
<feature type="domain" description="RNase H type-1" evidence="1">
    <location>
        <begin position="94"/>
        <end position="218"/>
    </location>
</feature>
<organism evidence="2 3">
    <name type="scientific">Araneus ventricosus</name>
    <name type="common">Orbweaver spider</name>
    <name type="synonym">Epeira ventricosa</name>
    <dbReference type="NCBI Taxonomy" id="182803"/>
    <lineage>
        <taxon>Eukaryota</taxon>
        <taxon>Metazoa</taxon>
        <taxon>Ecdysozoa</taxon>
        <taxon>Arthropoda</taxon>
        <taxon>Chelicerata</taxon>
        <taxon>Arachnida</taxon>
        <taxon>Araneae</taxon>
        <taxon>Araneomorphae</taxon>
        <taxon>Entelegynae</taxon>
        <taxon>Araneoidea</taxon>
        <taxon>Araneidae</taxon>
        <taxon>Araneus</taxon>
    </lineage>
</organism>
<comment type="caution">
    <text evidence="2">The sequence shown here is derived from an EMBL/GenBank/DDBJ whole genome shotgun (WGS) entry which is preliminary data.</text>
</comment>
<dbReference type="GO" id="GO:0003676">
    <property type="term" value="F:nucleic acid binding"/>
    <property type="evidence" value="ECO:0007669"/>
    <property type="project" value="InterPro"/>
</dbReference>
<accession>A0A4Y2X9G3</accession>